<dbReference type="OrthoDB" id="5512944at2"/>
<dbReference type="Proteomes" id="UP000010473">
    <property type="component" value="Chromosome"/>
</dbReference>
<dbReference type="GO" id="GO:0016829">
    <property type="term" value="F:lyase activity"/>
    <property type="evidence" value="ECO:0007669"/>
    <property type="project" value="UniProtKB-KW"/>
</dbReference>
<dbReference type="STRING" id="111780.Sta7437_3123"/>
<dbReference type="InterPro" id="IPR016024">
    <property type="entry name" value="ARM-type_fold"/>
</dbReference>
<evidence type="ECO:0000256" key="1">
    <source>
        <dbReference type="ARBA" id="ARBA00022549"/>
    </source>
</evidence>
<keyword evidence="1" id="KW-0042">Antenna complex</keyword>
<dbReference type="SMART" id="SM00567">
    <property type="entry name" value="EZ_HEAT"/>
    <property type="match status" value="5"/>
</dbReference>
<evidence type="ECO:0000256" key="3">
    <source>
        <dbReference type="ARBA" id="ARBA00045876"/>
    </source>
</evidence>
<dbReference type="SUPFAM" id="SSF48371">
    <property type="entry name" value="ARM repeat"/>
    <property type="match status" value="2"/>
</dbReference>
<dbReference type="InterPro" id="IPR011989">
    <property type="entry name" value="ARM-like"/>
</dbReference>
<accession>K9XX52</accession>
<sequence>MSNNQNLSIEQLFHNAYLAAEAKNWLQVNYYLQQLLLRQNRGVCLEKQLEDQFIALALNVLFYGDFQLRWEVNKIFVVIGTSVIKPLIKVLEDENVDLEIRWFTCRILAEFNSPEVIFALIKLLQNSEEELALMATEALAQIGVTAIESLTNLLNHPEYRLLVVTALAQIRHPETIPALLQVVKDQQPAIRAIAIEALGSFHDQRIPPVLIEALQDLNATVRKEAVISLGFRADLCQELNLVEIISPLLYDFNLEVCRQTASTLARMKSDQAIQALNQVLISEVTPTNLKLDLLKALSWSKTKLALVYLEQALFRENQSIQVEIINLLGRITKPSLKPQAVKILLHFWQNNSKETMSNQLKQKLATSLGELKNDQAFVMLNELAADPEQIVKLHAIAALKKIA</sequence>
<dbReference type="PANTHER" id="PTHR12697:SF38">
    <property type="entry name" value="PBS LYASE HEAT DOMAIN PROTEIN REPEAT-CONTAINING PROTEIN"/>
    <property type="match status" value="1"/>
</dbReference>
<dbReference type="InterPro" id="IPR004155">
    <property type="entry name" value="PBS_lyase_HEAT"/>
</dbReference>
<organism evidence="4 5">
    <name type="scientific">Stanieria cyanosphaera (strain ATCC 29371 / PCC 7437)</name>
    <dbReference type="NCBI Taxonomy" id="111780"/>
    <lineage>
        <taxon>Bacteria</taxon>
        <taxon>Bacillati</taxon>
        <taxon>Cyanobacteriota</taxon>
        <taxon>Cyanophyceae</taxon>
        <taxon>Pleurocapsales</taxon>
        <taxon>Dermocarpellaceae</taxon>
        <taxon>Stanieria</taxon>
    </lineage>
</organism>
<dbReference type="eggNOG" id="COG1413">
    <property type="taxonomic scope" value="Bacteria"/>
</dbReference>
<keyword evidence="4" id="KW-0456">Lyase</keyword>
<evidence type="ECO:0000313" key="4">
    <source>
        <dbReference type="EMBL" id="AFZ36634.1"/>
    </source>
</evidence>
<comment type="function">
    <text evidence="3">Catalyzes the hydroxylation of the N(6)-(4-aminobutyl)-L-lysine intermediate produced by deoxyhypusine synthase/DHPS on a critical lysine of the eukaryotic translation initiation factor 5A/eIF-5A. This is the second step of the post-translational modification of that lysine into an unusual amino acid residue named hypusine. Hypusination is unique to mature eIF-5A factor and is essential for its function.</text>
</comment>
<proteinExistence type="predicted"/>
<dbReference type="GO" id="GO:0030089">
    <property type="term" value="C:phycobilisome"/>
    <property type="evidence" value="ECO:0007669"/>
    <property type="project" value="UniProtKB-KW"/>
</dbReference>
<dbReference type="EMBL" id="CP003653">
    <property type="protein sequence ID" value="AFZ36634.1"/>
    <property type="molecule type" value="Genomic_DNA"/>
</dbReference>
<keyword evidence="2" id="KW-0605">Phycobilisome</keyword>
<protein>
    <submittedName>
        <fullName evidence="4">PBS lyase HEAT domain protein repeat-containing protein</fullName>
    </submittedName>
</protein>
<dbReference type="RefSeq" id="WP_015194299.1">
    <property type="nucleotide sequence ID" value="NC_019748.1"/>
</dbReference>
<dbReference type="InterPro" id="IPR021133">
    <property type="entry name" value="HEAT_type_2"/>
</dbReference>
<keyword evidence="5" id="KW-1185">Reference proteome</keyword>
<dbReference type="KEGG" id="scs:Sta7437_3123"/>
<dbReference type="AlphaFoldDB" id="K9XX52"/>
<name>K9XX52_STAC7</name>
<dbReference type="PROSITE" id="PS50077">
    <property type="entry name" value="HEAT_REPEAT"/>
    <property type="match status" value="1"/>
</dbReference>
<dbReference type="Pfam" id="PF13646">
    <property type="entry name" value="HEAT_2"/>
    <property type="match status" value="1"/>
</dbReference>
<gene>
    <name evidence="4" type="ordered locus">Sta7437_3123</name>
</gene>
<evidence type="ECO:0000256" key="2">
    <source>
        <dbReference type="ARBA" id="ARBA00022738"/>
    </source>
</evidence>
<reference evidence="5" key="1">
    <citation type="journal article" date="2013" name="Proc. Natl. Acad. Sci. U.S.A.">
        <title>Improving the coverage of the cyanobacterial phylum using diversity-driven genome sequencing.</title>
        <authorList>
            <person name="Shih P.M."/>
            <person name="Wu D."/>
            <person name="Latifi A."/>
            <person name="Axen S.D."/>
            <person name="Fewer D.P."/>
            <person name="Talla E."/>
            <person name="Calteau A."/>
            <person name="Cai F."/>
            <person name="Tandeau de Marsac N."/>
            <person name="Rippka R."/>
            <person name="Herdman M."/>
            <person name="Sivonen K."/>
            <person name="Coursin T."/>
            <person name="Laurent T."/>
            <person name="Goodwin L."/>
            <person name="Nolan M."/>
            <person name="Davenport K.W."/>
            <person name="Han C.S."/>
            <person name="Rubin E.M."/>
            <person name="Eisen J.A."/>
            <person name="Woyke T."/>
            <person name="Gugger M."/>
            <person name="Kerfeld C.A."/>
        </authorList>
    </citation>
    <scope>NUCLEOTIDE SEQUENCE [LARGE SCALE GENOMIC DNA]</scope>
    <source>
        <strain evidence="5">ATCC 29371 / PCC 7437</strain>
    </source>
</reference>
<dbReference type="Gene3D" id="1.25.10.10">
    <property type="entry name" value="Leucine-rich Repeat Variant"/>
    <property type="match status" value="3"/>
</dbReference>
<dbReference type="PANTHER" id="PTHR12697">
    <property type="entry name" value="PBS LYASE HEAT-LIKE PROTEIN"/>
    <property type="match status" value="1"/>
</dbReference>
<evidence type="ECO:0000313" key="5">
    <source>
        <dbReference type="Proteomes" id="UP000010473"/>
    </source>
</evidence>
<dbReference type="GO" id="GO:0016491">
    <property type="term" value="F:oxidoreductase activity"/>
    <property type="evidence" value="ECO:0007669"/>
    <property type="project" value="TreeGrafter"/>
</dbReference>
<dbReference type="HOGENOM" id="CLU_052019_0_0_3"/>